<dbReference type="InterPro" id="IPR036514">
    <property type="entry name" value="SGNH_hydro_sf"/>
</dbReference>
<dbReference type="AlphaFoldDB" id="A0A485KUY7"/>
<dbReference type="Pfam" id="PF13472">
    <property type="entry name" value="Lipase_GDSL_2"/>
    <property type="match status" value="1"/>
</dbReference>
<dbReference type="PANTHER" id="PTHR14209:SF19">
    <property type="entry name" value="ISOAMYL ACETATE-HYDROLYZING ESTERASE 1 HOMOLOG"/>
    <property type="match status" value="1"/>
</dbReference>
<dbReference type="CDD" id="cd01838">
    <property type="entry name" value="Isoamyl_acetate_hydrolase_like"/>
    <property type="match status" value="1"/>
</dbReference>
<feature type="domain" description="SGNH hydrolase-type esterase" evidence="1">
    <location>
        <begin position="15"/>
        <end position="189"/>
    </location>
</feature>
<dbReference type="EMBL" id="VJMH01005325">
    <property type="protein sequence ID" value="KAF0697340.1"/>
    <property type="molecule type" value="Genomic_DNA"/>
</dbReference>
<reference evidence="2" key="2">
    <citation type="submission" date="2019-06" db="EMBL/GenBank/DDBJ databases">
        <title>Genomics analysis of Aphanomyces spp. identifies a new class of oomycete effector associated with host adaptation.</title>
        <authorList>
            <person name="Gaulin E."/>
        </authorList>
    </citation>
    <scope>NUCLEOTIDE SEQUENCE</scope>
    <source>
        <strain evidence="2">CBS 578.67</strain>
    </source>
</reference>
<dbReference type="Gene3D" id="3.40.50.1110">
    <property type="entry name" value="SGNH hydrolase"/>
    <property type="match status" value="1"/>
</dbReference>
<name>A0A485KUY7_9STRA</name>
<protein>
    <submittedName>
        <fullName evidence="3">Aste57867_11966 protein</fullName>
    </submittedName>
</protein>
<sequence length="219" mass="24155">MGFAPLRVAPVIITLGDSITEFAADPRNLGFQALLSQDYVRRADVINRGLRGWTTRWWVQYLPQLVQEWRAKPPVLITIALGTNDSSLANGPSAVRHVPLDEYQANLRTIVQTLRVAFPACVFLLLTPPAIDNSKWDPADKTNDVAATYATACEAVASDLHVPVIDTFRATNGRWDLFRDGVHPSGPGNVVFHNLIQTAIATSFPHLTPNAIPYDYPDL</sequence>
<dbReference type="InterPro" id="IPR045136">
    <property type="entry name" value="Iah1-like"/>
</dbReference>
<dbReference type="Proteomes" id="UP000332933">
    <property type="component" value="Unassembled WGS sequence"/>
</dbReference>
<accession>A0A485KUY7</accession>
<evidence type="ECO:0000313" key="3">
    <source>
        <dbReference type="EMBL" id="VFT88821.1"/>
    </source>
</evidence>
<dbReference type="PANTHER" id="PTHR14209">
    <property type="entry name" value="ISOAMYL ACETATE-HYDROLYZING ESTERASE 1"/>
    <property type="match status" value="1"/>
</dbReference>
<evidence type="ECO:0000313" key="4">
    <source>
        <dbReference type="Proteomes" id="UP000332933"/>
    </source>
</evidence>
<keyword evidence="4" id="KW-1185">Reference proteome</keyword>
<evidence type="ECO:0000313" key="2">
    <source>
        <dbReference type="EMBL" id="KAF0697340.1"/>
    </source>
</evidence>
<reference evidence="3 4" key="1">
    <citation type="submission" date="2019-03" db="EMBL/GenBank/DDBJ databases">
        <authorList>
            <person name="Gaulin E."/>
            <person name="Dumas B."/>
        </authorList>
    </citation>
    <scope>NUCLEOTIDE SEQUENCE [LARGE SCALE GENOMIC DNA]</scope>
    <source>
        <strain evidence="3">CBS 568.67</strain>
    </source>
</reference>
<organism evidence="3 4">
    <name type="scientific">Aphanomyces stellatus</name>
    <dbReference type="NCBI Taxonomy" id="120398"/>
    <lineage>
        <taxon>Eukaryota</taxon>
        <taxon>Sar</taxon>
        <taxon>Stramenopiles</taxon>
        <taxon>Oomycota</taxon>
        <taxon>Saprolegniomycetes</taxon>
        <taxon>Saprolegniales</taxon>
        <taxon>Verrucalvaceae</taxon>
        <taxon>Aphanomyces</taxon>
    </lineage>
</organism>
<proteinExistence type="predicted"/>
<dbReference type="InterPro" id="IPR013830">
    <property type="entry name" value="SGNH_hydro"/>
</dbReference>
<evidence type="ECO:0000259" key="1">
    <source>
        <dbReference type="Pfam" id="PF13472"/>
    </source>
</evidence>
<dbReference type="SUPFAM" id="SSF52266">
    <property type="entry name" value="SGNH hydrolase"/>
    <property type="match status" value="1"/>
</dbReference>
<dbReference type="EMBL" id="CAADRA010005346">
    <property type="protein sequence ID" value="VFT88821.1"/>
    <property type="molecule type" value="Genomic_DNA"/>
</dbReference>
<dbReference type="OrthoDB" id="671439at2759"/>
<gene>
    <name evidence="3" type="primary">Aste57867_11966</name>
    <name evidence="2" type="ORF">As57867_011921</name>
    <name evidence="3" type="ORF">ASTE57867_11966</name>
</gene>